<evidence type="ECO:0000256" key="2">
    <source>
        <dbReference type="SAM" id="SignalP"/>
    </source>
</evidence>
<feature type="signal peptide" evidence="2">
    <location>
        <begin position="1"/>
        <end position="25"/>
    </location>
</feature>
<dbReference type="EMBL" id="NVUK01000012">
    <property type="protein sequence ID" value="PCI77850.1"/>
    <property type="molecule type" value="Genomic_DNA"/>
</dbReference>
<name>A0A2A4X5J9_UNCAE</name>
<dbReference type="InterPro" id="IPR007825">
    <property type="entry name" value="Major_OMP_Legionella"/>
</dbReference>
<keyword evidence="2" id="KW-0732">Signal</keyword>
<dbReference type="AlphaFoldDB" id="A0A2A4X5J9"/>
<evidence type="ECO:0000313" key="4">
    <source>
        <dbReference type="Proteomes" id="UP000218775"/>
    </source>
</evidence>
<evidence type="ECO:0000313" key="3">
    <source>
        <dbReference type="EMBL" id="PCI77850.1"/>
    </source>
</evidence>
<comment type="caution">
    <text evidence="3">The sequence shown here is derived from an EMBL/GenBank/DDBJ whole genome shotgun (WGS) entry which is preliminary data.</text>
</comment>
<protein>
    <recommendedName>
        <fullName evidence="5">MOMP-like family protein</fullName>
    </recommendedName>
</protein>
<accession>A0A2A4X5J9</accession>
<proteinExistence type="predicted"/>
<sequence length="380" mass="42547">MRRLNYLPALLAAVILTTTPQNSFAFSLSKLLGASSLKSQDASPDKRNTSGYGTKKSDANTHSFSDHPWHFQLSGDYLYWKATQEGLSFALKGCRNVPGTTIDSTGTDFSPDFSWNSGFKVAASALYNPRWDTTLRYTRYTSNNNQASCSDPDGNIQEGFILGTLIASNNFQSQCTFASSNWDLNFNTLDLEVGRHLVNTYALKMRACAGLKFAYQTQNWNNFFHVNQMYFDQNSDSMGPGKVSSNQQHKTLGTGIRIGGRADWMIVDHVSLFSSLALSALWTHYDVSRKDVFTLDSDNIPVTAVDVRRNSNSSNTIRAISEFDLGINTFWDLPRNQSLDLSLAYEMQIWINNSSYIFIINDANSSLSLQGLNLRVRYGF</sequence>
<gene>
    <name evidence="3" type="ORF">COB21_02540</name>
</gene>
<evidence type="ECO:0008006" key="5">
    <source>
        <dbReference type="Google" id="ProtNLM"/>
    </source>
</evidence>
<feature type="region of interest" description="Disordered" evidence="1">
    <location>
        <begin position="38"/>
        <end position="59"/>
    </location>
</feature>
<organism evidence="3 4">
    <name type="scientific">Aerophobetes bacterium</name>
    <dbReference type="NCBI Taxonomy" id="2030807"/>
    <lineage>
        <taxon>Bacteria</taxon>
        <taxon>Candidatus Aerophobota</taxon>
    </lineage>
</organism>
<dbReference type="Proteomes" id="UP000218775">
    <property type="component" value="Unassembled WGS sequence"/>
</dbReference>
<reference evidence="4" key="1">
    <citation type="submission" date="2017-08" db="EMBL/GenBank/DDBJ databases">
        <title>A dynamic microbial community with high functional redundancy inhabits the cold, oxic subseafloor aquifer.</title>
        <authorList>
            <person name="Tully B.J."/>
            <person name="Wheat C.G."/>
            <person name="Glazer B.T."/>
            <person name="Huber J.A."/>
        </authorList>
    </citation>
    <scope>NUCLEOTIDE SEQUENCE [LARGE SCALE GENOMIC DNA]</scope>
</reference>
<evidence type="ECO:0000256" key="1">
    <source>
        <dbReference type="SAM" id="MobiDB-lite"/>
    </source>
</evidence>
<feature type="chain" id="PRO_5012630534" description="MOMP-like family protein" evidence="2">
    <location>
        <begin position="26"/>
        <end position="380"/>
    </location>
</feature>
<dbReference type="Pfam" id="PF05150">
    <property type="entry name" value="Legionella_OMP"/>
    <property type="match status" value="1"/>
</dbReference>